<dbReference type="Proteomes" id="UP000521379">
    <property type="component" value="Unassembled WGS sequence"/>
</dbReference>
<dbReference type="AlphaFoldDB" id="A0A846U761"/>
<keyword evidence="1" id="KW-0812">Transmembrane</keyword>
<evidence type="ECO:0008006" key="4">
    <source>
        <dbReference type="Google" id="ProtNLM"/>
    </source>
</evidence>
<name>A0A846U761_9MICC</name>
<dbReference type="EMBL" id="JAAVUN010000034">
    <property type="protein sequence ID" value="NKE10621.1"/>
    <property type="molecule type" value="Genomic_DNA"/>
</dbReference>
<sequence length="66" mass="6969">MSTSTGFKRSSPWSDGLGRAAMRGLQFLILITVIALLLYGLLAIKVVVMALLIALILASAVRPVVA</sequence>
<accession>A0A846U761</accession>
<proteinExistence type="predicted"/>
<feature type="transmembrane region" description="Helical" evidence="1">
    <location>
        <begin position="46"/>
        <end position="65"/>
    </location>
</feature>
<evidence type="ECO:0000313" key="2">
    <source>
        <dbReference type="EMBL" id="NKE10621.1"/>
    </source>
</evidence>
<evidence type="ECO:0000256" key="1">
    <source>
        <dbReference type="SAM" id="Phobius"/>
    </source>
</evidence>
<gene>
    <name evidence="2" type="ORF">GTW58_11920</name>
</gene>
<reference evidence="2 3" key="1">
    <citation type="submission" date="2020-02" db="EMBL/GenBank/DDBJ databases">
        <authorList>
            <person name="Sun Q."/>
        </authorList>
    </citation>
    <scope>NUCLEOTIDE SEQUENCE [LARGE SCALE GENOMIC DNA]</scope>
    <source>
        <strain evidence="2 3">YIM 13062</strain>
    </source>
</reference>
<keyword evidence="1" id="KW-1133">Transmembrane helix</keyword>
<comment type="caution">
    <text evidence="2">The sequence shown here is derived from an EMBL/GenBank/DDBJ whole genome shotgun (WGS) entry which is preliminary data.</text>
</comment>
<organism evidence="2 3">
    <name type="scientific">Kocuria subflava</name>
    <dbReference type="NCBI Taxonomy" id="1736139"/>
    <lineage>
        <taxon>Bacteria</taxon>
        <taxon>Bacillati</taxon>
        <taxon>Actinomycetota</taxon>
        <taxon>Actinomycetes</taxon>
        <taxon>Micrococcales</taxon>
        <taxon>Micrococcaceae</taxon>
        <taxon>Kocuria</taxon>
    </lineage>
</organism>
<keyword evidence="3" id="KW-1185">Reference proteome</keyword>
<protein>
    <recommendedName>
        <fullName evidence="4">AI-2E family transporter</fullName>
    </recommendedName>
</protein>
<evidence type="ECO:0000313" key="3">
    <source>
        <dbReference type="Proteomes" id="UP000521379"/>
    </source>
</evidence>
<keyword evidence="1" id="KW-0472">Membrane</keyword>
<dbReference type="RefSeq" id="WP_052209343.1">
    <property type="nucleotide sequence ID" value="NZ_JAAVUN010000034.1"/>
</dbReference>